<proteinExistence type="inferred from homology"/>
<dbReference type="Pfam" id="PF02630">
    <property type="entry name" value="SCO1-SenC"/>
    <property type="match status" value="1"/>
</dbReference>
<feature type="binding site" evidence="3">
    <location>
        <position position="164"/>
    </location>
    <ligand>
        <name>Cu cation</name>
        <dbReference type="ChEBI" id="CHEBI:23378"/>
    </ligand>
</feature>
<dbReference type="InterPro" id="IPR036249">
    <property type="entry name" value="Thioredoxin-like_sf"/>
</dbReference>
<evidence type="ECO:0000256" key="1">
    <source>
        <dbReference type="ARBA" id="ARBA00010996"/>
    </source>
</evidence>
<keyword evidence="5" id="KW-0812">Transmembrane</keyword>
<keyword evidence="2 3" id="KW-0186">Copper</keyword>
<evidence type="ECO:0000256" key="4">
    <source>
        <dbReference type="PIRSR" id="PIRSR603782-2"/>
    </source>
</evidence>
<feature type="disulfide bond" description="Redox-active" evidence="4">
    <location>
        <begin position="76"/>
        <end position="80"/>
    </location>
</feature>
<reference evidence="6 7" key="1">
    <citation type="submission" date="2016-11" db="EMBL/GenBank/DDBJ databases">
        <authorList>
            <person name="Jaros S."/>
            <person name="Januszkiewicz K."/>
            <person name="Wedrychowicz H."/>
        </authorList>
    </citation>
    <scope>NUCLEOTIDE SEQUENCE [LARGE SCALE GENOMIC DNA]</scope>
    <source>
        <strain evidence="6 7">DSM 100565</strain>
    </source>
</reference>
<feature type="binding site" evidence="3">
    <location>
        <position position="80"/>
    </location>
    <ligand>
        <name>Cu cation</name>
        <dbReference type="ChEBI" id="CHEBI:23378"/>
    </ligand>
</feature>
<gene>
    <name evidence="6" type="ORF">SAMN05444417_2676</name>
</gene>
<keyword evidence="4" id="KW-1015">Disulfide bond</keyword>
<dbReference type="PANTHER" id="PTHR12151">
    <property type="entry name" value="ELECTRON TRANSPORT PROTIN SCO1/SENC FAMILY MEMBER"/>
    <property type="match status" value="1"/>
</dbReference>
<dbReference type="CDD" id="cd02968">
    <property type="entry name" value="SCO"/>
    <property type="match status" value="1"/>
</dbReference>
<name>A0A1M6G4D3_9RHOB</name>
<dbReference type="GO" id="GO:0046872">
    <property type="term" value="F:metal ion binding"/>
    <property type="evidence" value="ECO:0007669"/>
    <property type="project" value="UniProtKB-KW"/>
</dbReference>
<protein>
    <submittedName>
        <fullName evidence="6">Protein SCO1/2</fullName>
    </submittedName>
</protein>
<dbReference type="EMBL" id="FQYO01000004">
    <property type="protein sequence ID" value="SHJ04828.1"/>
    <property type="molecule type" value="Genomic_DNA"/>
</dbReference>
<dbReference type="Gene3D" id="3.40.30.10">
    <property type="entry name" value="Glutaredoxin"/>
    <property type="match status" value="1"/>
</dbReference>
<evidence type="ECO:0000256" key="3">
    <source>
        <dbReference type="PIRSR" id="PIRSR603782-1"/>
    </source>
</evidence>
<dbReference type="STRING" id="1447782.SAMN05444417_2676"/>
<dbReference type="FunFam" id="3.40.30.10:FF:000013">
    <property type="entry name" value="Blast:Protein SCO1 homolog, mitochondrial"/>
    <property type="match status" value="1"/>
</dbReference>
<dbReference type="OrthoDB" id="9790194at2"/>
<accession>A0A1M6G4D3</accession>
<comment type="similarity">
    <text evidence="1">Belongs to the SCO1/2 family.</text>
</comment>
<keyword evidence="3" id="KW-0479">Metal-binding</keyword>
<organism evidence="6 7">
    <name type="scientific">Wenxinia saemankumensis</name>
    <dbReference type="NCBI Taxonomy" id="1447782"/>
    <lineage>
        <taxon>Bacteria</taxon>
        <taxon>Pseudomonadati</taxon>
        <taxon>Pseudomonadota</taxon>
        <taxon>Alphaproteobacteria</taxon>
        <taxon>Rhodobacterales</taxon>
        <taxon>Roseobacteraceae</taxon>
        <taxon>Wenxinia</taxon>
    </lineage>
</organism>
<keyword evidence="7" id="KW-1185">Reference proteome</keyword>
<evidence type="ECO:0000256" key="5">
    <source>
        <dbReference type="SAM" id="Phobius"/>
    </source>
</evidence>
<dbReference type="InterPro" id="IPR003782">
    <property type="entry name" value="SCO1/SenC"/>
</dbReference>
<feature type="transmembrane region" description="Helical" evidence="5">
    <location>
        <begin position="9"/>
        <end position="29"/>
    </location>
</feature>
<dbReference type="SUPFAM" id="SSF52833">
    <property type="entry name" value="Thioredoxin-like"/>
    <property type="match status" value="1"/>
</dbReference>
<evidence type="ECO:0000256" key="2">
    <source>
        <dbReference type="ARBA" id="ARBA00023008"/>
    </source>
</evidence>
<feature type="binding site" evidence="3">
    <location>
        <position position="76"/>
    </location>
    <ligand>
        <name>Cu cation</name>
        <dbReference type="ChEBI" id="CHEBI:23378"/>
    </ligand>
</feature>
<evidence type="ECO:0000313" key="6">
    <source>
        <dbReference type="EMBL" id="SHJ04828.1"/>
    </source>
</evidence>
<dbReference type="Proteomes" id="UP000184292">
    <property type="component" value="Unassembled WGS sequence"/>
</dbReference>
<dbReference type="PANTHER" id="PTHR12151:SF25">
    <property type="entry name" value="LINALOOL DEHYDRATASE_ISOMERASE DOMAIN-CONTAINING PROTEIN"/>
    <property type="match status" value="1"/>
</dbReference>
<evidence type="ECO:0000313" key="7">
    <source>
        <dbReference type="Proteomes" id="UP000184292"/>
    </source>
</evidence>
<dbReference type="RefSeq" id="WP_073331475.1">
    <property type="nucleotide sequence ID" value="NZ_FQYO01000004.1"/>
</dbReference>
<dbReference type="AlphaFoldDB" id="A0A1M6G4D3"/>
<keyword evidence="5" id="KW-0472">Membrane</keyword>
<sequence>MTDASRKRIVLASSAVLIAAIFAAFWFGVVRPRYDTDVLGQLGQGEYVLATTDGTPFTAESLDGAPTAVFFGFTHCPEVCPTTLGDIATWNGIREDEGQAPIRTFFITADPERDTPELLADYVGWVDDVTGVTGTPEEMAKAVRAFRVYVAKVPLEDGDYTVDHSAMVLLFDEDGRFVEPISYGEETEVALSKIARAVEG</sequence>
<keyword evidence="5" id="KW-1133">Transmembrane helix</keyword>